<evidence type="ECO:0000313" key="2">
    <source>
        <dbReference type="EMBL" id="UPW41607.1"/>
    </source>
</evidence>
<dbReference type="InterPro" id="IPR056906">
    <property type="entry name" value="ORF2/G2P_dom"/>
</dbReference>
<sequence>MKGFILGTKPNGKRDIKITPYSVSHIESINGRLFFYSDYLAHFSGSIKYRDYLDIPCGKCLACRLDKARDWATRIMLENSECDESCFITLTYDDVHVPRTCYAEPVNGEVVGDAYTLSKRDLQLFLKRLRKYLSGLDGSPSIKFFACGEYGDTTARPHYHVIILGWKPDDLEFWSMRDGNAYYLSETVERLWSRAGSKIGNCIIGDVSMESAGYVARYTTKKLYGDDAYLYDACNLTPPFLTMSLRPALGYSFFIDNLEKIFSDGAIFLTTASGGKRVPIPRYAYKLLERNNPDLYADVIARGLRNSELRKTNFKRLTKMPYPVILHNKLASLECRSKVLVRNKI</sequence>
<protein>
    <submittedName>
        <fullName evidence="2">Replication initiator protein</fullName>
    </submittedName>
</protein>
<dbReference type="Pfam" id="PF23343">
    <property type="entry name" value="REP_ORF2-G2P"/>
    <property type="match status" value="1"/>
</dbReference>
<dbReference type="EMBL" id="OM869635">
    <property type="protein sequence ID" value="UPW41607.1"/>
    <property type="molecule type" value="Genomic_DNA"/>
</dbReference>
<reference evidence="2" key="1">
    <citation type="submission" date="2022-02" db="EMBL/GenBank/DDBJ databases">
        <title>Towards deciphering the DNA virus diversity associated with rodent species in the families Cricetidae and Heteromyidae.</title>
        <authorList>
            <person name="Lund M."/>
            <person name="Larsen B.B."/>
            <person name="Gryseels S."/>
            <person name="Kraberger S."/>
            <person name="Rowsey D.M."/>
            <person name="Steger L."/>
            <person name="Yule K.M."/>
            <person name="Upham N.S."/>
            <person name="Worobey M."/>
            <person name="Van Doorslaer K."/>
            <person name="Varsani A."/>
        </authorList>
    </citation>
    <scope>NUCLEOTIDE SEQUENCE</scope>
    <source>
        <strain evidence="2">NeonRodF8_43</strain>
    </source>
</reference>
<evidence type="ECO:0000259" key="1">
    <source>
        <dbReference type="Pfam" id="PF23343"/>
    </source>
</evidence>
<proteinExistence type="predicted"/>
<organism evidence="2">
    <name type="scientific">Peromfec virus RodF8_43</name>
    <dbReference type="NCBI Taxonomy" id="2929376"/>
    <lineage>
        <taxon>Viruses</taxon>
        <taxon>Monodnaviria</taxon>
        <taxon>Sangervirae</taxon>
        <taxon>Phixviricota</taxon>
        <taxon>Malgrandaviricetes</taxon>
        <taxon>Petitvirales</taxon>
        <taxon>Microviridae</taxon>
    </lineage>
</organism>
<name>A0A976R7Q4_9VIRU</name>
<accession>A0A976R7Q4</accession>
<feature type="domain" description="Replication-associated protein ORF2/G2P" evidence="1">
    <location>
        <begin position="86"/>
        <end position="222"/>
    </location>
</feature>